<dbReference type="AlphaFoldDB" id="A0A655BPE9"/>
<gene>
    <name evidence="2" type="ORF">ERS008202_00409</name>
</gene>
<protein>
    <submittedName>
        <fullName evidence="2">Uncharacterized protein</fullName>
    </submittedName>
</protein>
<dbReference type="EMBL" id="CQPC01000004">
    <property type="protein sequence ID" value="CNT63464.1"/>
    <property type="molecule type" value="Genomic_DNA"/>
</dbReference>
<evidence type="ECO:0000256" key="1">
    <source>
        <dbReference type="SAM" id="MobiDB-lite"/>
    </source>
</evidence>
<evidence type="ECO:0000313" key="3">
    <source>
        <dbReference type="Proteomes" id="UP000039541"/>
    </source>
</evidence>
<feature type="compositionally biased region" description="Polar residues" evidence="1">
    <location>
        <begin position="1"/>
        <end position="17"/>
    </location>
</feature>
<dbReference type="Proteomes" id="UP000039541">
    <property type="component" value="Unassembled WGS sequence"/>
</dbReference>
<sequence length="57" mass="5764">MILSGPPSSSGITNSPTAGIKTSIEPAMIPPLVSGTMMLKNVFSGRAPRSSDASTSE</sequence>
<reference evidence="2 3" key="1">
    <citation type="submission" date="2015-03" db="EMBL/GenBank/DDBJ databases">
        <authorList>
            <consortium name="Pathogen Informatics"/>
        </authorList>
    </citation>
    <scope>NUCLEOTIDE SEQUENCE [LARGE SCALE GENOMIC DNA]</scope>
    <source>
        <strain evidence="2 3">3476</strain>
    </source>
</reference>
<proteinExistence type="predicted"/>
<feature type="region of interest" description="Disordered" evidence="1">
    <location>
        <begin position="1"/>
        <end position="23"/>
    </location>
</feature>
<name>A0A655BPE9_SALET</name>
<evidence type="ECO:0000313" key="2">
    <source>
        <dbReference type="EMBL" id="CNT63464.1"/>
    </source>
</evidence>
<accession>A0A655BPE9</accession>
<organism evidence="2 3">
    <name type="scientific">Salmonella enterica subsp. enterica serovar Bovismorbificans</name>
    <dbReference type="NCBI Taxonomy" id="58097"/>
    <lineage>
        <taxon>Bacteria</taxon>
        <taxon>Pseudomonadati</taxon>
        <taxon>Pseudomonadota</taxon>
        <taxon>Gammaproteobacteria</taxon>
        <taxon>Enterobacterales</taxon>
        <taxon>Enterobacteriaceae</taxon>
        <taxon>Salmonella</taxon>
    </lineage>
</organism>